<comment type="caution">
    <text evidence="1">The sequence shown here is derived from an EMBL/GenBank/DDBJ whole genome shotgun (WGS) entry which is preliminary data.</text>
</comment>
<evidence type="ECO:0000313" key="2">
    <source>
        <dbReference type="Proteomes" id="UP000179797"/>
    </source>
</evidence>
<protein>
    <recommendedName>
        <fullName evidence="3">Tetratricopeptide repeat protein</fullName>
    </recommendedName>
</protein>
<dbReference type="AlphaFoldDB" id="A0A1S1Z4T4"/>
<keyword evidence="2" id="KW-1185">Reference proteome</keyword>
<dbReference type="EMBL" id="JRYR02000001">
    <property type="protein sequence ID" value="OHX68163.1"/>
    <property type="molecule type" value="Genomic_DNA"/>
</dbReference>
<evidence type="ECO:0000313" key="1">
    <source>
        <dbReference type="EMBL" id="OHX68163.1"/>
    </source>
</evidence>
<sequence>MSLLLLPFLFSFTTQDDTLKLNNGNNKLFYNQEWYHCAKTAKDLLNDNDQMVLALEWIDQSLDLDINSVNLEIKGDYYWKTGDIFSAIEQYKKALRVKSLKYCMDKDFKRIKKKLAKLNKKIE</sequence>
<gene>
    <name evidence="1" type="ORF">NH26_18330</name>
</gene>
<name>A0A1S1Z4T4_FLAPC</name>
<reference evidence="1 2" key="1">
    <citation type="journal article" date="2012" name="Int. J. Syst. Evol. Microbiol.">
        <title>Flammeovirga pacifica sp. nov., isolated from deep-sea sediment.</title>
        <authorList>
            <person name="Xu H."/>
            <person name="Fu Y."/>
            <person name="Yang N."/>
            <person name="Ding Z."/>
            <person name="Lai Q."/>
            <person name="Zeng R."/>
        </authorList>
    </citation>
    <scope>NUCLEOTIDE SEQUENCE [LARGE SCALE GENOMIC DNA]</scope>
    <source>
        <strain evidence="2">DSM 24597 / LMG 26175 / WPAGA1</strain>
    </source>
</reference>
<accession>A0A1S1Z4T4</accession>
<organism evidence="1 2">
    <name type="scientific">Flammeovirga pacifica</name>
    <dbReference type="NCBI Taxonomy" id="915059"/>
    <lineage>
        <taxon>Bacteria</taxon>
        <taxon>Pseudomonadati</taxon>
        <taxon>Bacteroidota</taxon>
        <taxon>Cytophagia</taxon>
        <taxon>Cytophagales</taxon>
        <taxon>Flammeovirgaceae</taxon>
        <taxon>Flammeovirga</taxon>
    </lineage>
</organism>
<proteinExistence type="predicted"/>
<dbReference type="Proteomes" id="UP000179797">
    <property type="component" value="Unassembled WGS sequence"/>
</dbReference>
<evidence type="ECO:0008006" key="3">
    <source>
        <dbReference type="Google" id="ProtNLM"/>
    </source>
</evidence>